<evidence type="ECO:0000313" key="3">
    <source>
        <dbReference type="EMBL" id="KAF2274016.1"/>
    </source>
</evidence>
<dbReference type="InterPro" id="IPR009799">
    <property type="entry name" value="EthD_dom"/>
</dbReference>
<feature type="non-terminal residue" evidence="3">
    <location>
        <position position="1"/>
    </location>
</feature>
<name>A0A6A6JEC9_WESOR</name>
<dbReference type="RefSeq" id="XP_033651555.1">
    <property type="nucleotide sequence ID" value="XM_033794806.1"/>
</dbReference>
<feature type="domain" description="EthD" evidence="2">
    <location>
        <begin position="38"/>
        <end position="137"/>
    </location>
</feature>
<dbReference type="Gene3D" id="3.30.70.100">
    <property type="match status" value="1"/>
</dbReference>
<dbReference type="EMBL" id="ML986505">
    <property type="protein sequence ID" value="KAF2274016.1"/>
    <property type="molecule type" value="Genomic_DNA"/>
</dbReference>
<proteinExistence type="inferred from homology"/>
<dbReference type="Proteomes" id="UP000800097">
    <property type="component" value="Unassembled WGS sequence"/>
</dbReference>
<dbReference type="GO" id="GO:0016491">
    <property type="term" value="F:oxidoreductase activity"/>
    <property type="evidence" value="ECO:0007669"/>
    <property type="project" value="InterPro"/>
</dbReference>
<sequence length="178" mass="20226">PCPNHYIHKYAFQELALADKKGSNEQPYFRASVFFSKKPGLTDEFFHDHWKSIHADLVMQTKNTGIHLLRYSQFHMEQKHRDEIQPLLDASQGPMQLVPWDGCAEFLAKDAESFIKFMNDVYNSNHLMSCGKRFVDLTKGYQIMCGYDNIIYGAGIPGVGTDGILPGDSRLTYDEGVA</sequence>
<feature type="non-terminal residue" evidence="3">
    <location>
        <position position="178"/>
    </location>
</feature>
<protein>
    <recommendedName>
        <fullName evidence="2">EthD domain-containing protein</fullName>
    </recommendedName>
</protein>
<gene>
    <name evidence="3" type="ORF">EI97DRAFT_347685</name>
</gene>
<dbReference type="AlphaFoldDB" id="A0A6A6JEC9"/>
<dbReference type="GeneID" id="54547981"/>
<evidence type="ECO:0000313" key="4">
    <source>
        <dbReference type="Proteomes" id="UP000800097"/>
    </source>
</evidence>
<dbReference type="SUPFAM" id="SSF54909">
    <property type="entry name" value="Dimeric alpha+beta barrel"/>
    <property type="match status" value="1"/>
</dbReference>
<organism evidence="3 4">
    <name type="scientific">Westerdykella ornata</name>
    <dbReference type="NCBI Taxonomy" id="318751"/>
    <lineage>
        <taxon>Eukaryota</taxon>
        <taxon>Fungi</taxon>
        <taxon>Dikarya</taxon>
        <taxon>Ascomycota</taxon>
        <taxon>Pezizomycotina</taxon>
        <taxon>Dothideomycetes</taxon>
        <taxon>Pleosporomycetidae</taxon>
        <taxon>Pleosporales</taxon>
        <taxon>Sporormiaceae</taxon>
        <taxon>Westerdykella</taxon>
    </lineage>
</organism>
<comment type="similarity">
    <text evidence="1">Belongs to the tpcK family.</text>
</comment>
<dbReference type="Pfam" id="PF07110">
    <property type="entry name" value="EthD"/>
    <property type="match status" value="1"/>
</dbReference>
<dbReference type="OrthoDB" id="3454835at2759"/>
<evidence type="ECO:0000259" key="2">
    <source>
        <dbReference type="Pfam" id="PF07110"/>
    </source>
</evidence>
<accession>A0A6A6JEC9</accession>
<dbReference type="InterPro" id="IPR011008">
    <property type="entry name" value="Dimeric_a/b-barrel"/>
</dbReference>
<evidence type="ECO:0000256" key="1">
    <source>
        <dbReference type="ARBA" id="ARBA00005986"/>
    </source>
</evidence>
<reference evidence="3" key="1">
    <citation type="journal article" date="2020" name="Stud. Mycol.">
        <title>101 Dothideomycetes genomes: a test case for predicting lifestyles and emergence of pathogens.</title>
        <authorList>
            <person name="Haridas S."/>
            <person name="Albert R."/>
            <person name="Binder M."/>
            <person name="Bloem J."/>
            <person name="Labutti K."/>
            <person name="Salamov A."/>
            <person name="Andreopoulos B."/>
            <person name="Baker S."/>
            <person name="Barry K."/>
            <person name="Bills G."/>
            <person name="Bluhm B."/>
            <person name="Cannon C."/>
            <person name="Castanera R."/>
            <person name="Culley D."/>
            <person name="Daum C."/>
            <person name="Ezra D."/>
            <person name="Gonzalez J."/>
            <person name="Henrissat B."/>
            <person name="Kuo A."/>
            <person name="Liang C."/>
            <person name="Lipzen A."/>
            <person name="Lutzoni F."/>
            <person name="Magnuson J."/>
            <person name="Mondo S."/>
            <person name="Nolan M."/>
            <person name="Ohm R."/>
            <person name="Pangilinan J."/>
            <person name="Park H.-J."/>
            <person name="Ramirez L."/>
            <person name="Alfaro M."/>
            <person name="Sun H."/>
            <person name="Tritt A."/>
            <person name="Yoshinaga Y."/>
            <person name="Zwiers L.-H."/>
            <person name="Turgeon B."/>
            <person name="Goodwin S."/>
            <person name="Spatafora J."/>
            <person name="Crous P."/>
            <person name="Grigoriev I."/>
        </authorList>
    </citation>
    <scope>NUCLEOTIDE SEQUENCE</scope>
    <source>
        <strain evidence="3">CBS 379.55</strain>
    </source>
</reference>
<keyword evidence="4" id="KW-1185">Reference proteome</keyword>